<dbReference type="Proteomes" id="UP000034676">
    <property type="component" value="Unassembled WGS sequence"/>
</dbReference>
<evidence type="ECO:0000256" key="4">
    <source>
        <dbReference type="ARBA" id="ARBA00023136"/>
    </source>
</evidence>
<evidence type="ECO:0000313" key="7">
    <source>
        <dbReference type="Proteomes" id="UP000034676"/>
    </source>
</evidence>
<evidence type="ECO:0000256" key="1">
    <source>
        <dbReference type="ARBA" id="ARBA00004141"/>
    </source>
</evidence>
<dbReference type="Pfam" id="PF09685">
    <property type="entry name" value="MamF_MmsF"/>
    <property type="match status" value="1"/>
</dbReference>
<feature type="transmembrane region" description="Helical" evidence="5">
    <location>
        <begin position="12"/>
        <end position="34"/>
    </location>
</feature>
<dbReference type="InterPro" id="IPR019109">
    <property type="entry name" value="MamF_MmsF"/>
</dbReference>
<dbReference type="GO" id="GO:0016020">
    <property type="term" value="C:membrane"/>
    <property type="evidence" value="ECO:0007669"/>
    <property type="project" value="UniProtKB-SubCell"/>
</dbReference>
<dbReference type="EMBL" id="LCAO01000024">
    <property type="protein sequence ID" value="KKR91047.1"/>
    <property type="molecule type" value="Genomic_DNA"/>
</dbReference>
<evidence type="ECO:0000256" key="5">
    <source>
        <dbReference type="SAM" id="Phobius"/>
    </source>
</evidence>
<reference evidence="6 7" key="1">
    <citation type="journal article" date="2015" name="Nature">
        <title>rRNA introns, odd ribosomes, and small enigmatic genomes across a large radiation of phyla.</title>
        <authorList>
            <person name="Brown C.T."/>
            <person name="Hug L.A."/>
            <person name="Thomas B.C."/>
            <person name="Sharon I."/>
            <person name="Castelle C.J."/>
            <person name="Singh A."/>
            <person name="Wilkins M.J."/>
            <person name="Williams K.H."/>
            <person name="Banfield J.F."/>
        </authorList>
    </citation>
    <scope>NUCLEOTIDE SEQUENCE [LARGE SCALE GENOMIC DNA]</scope>
</reference>
<organism evidence="6 7">
    <name type="scientific">Candidatus Woesebacteria bacterium GW2011_GWA1_41_13b</name>
    <dbReference type="NCBI Taxonomy" id="1618555"/>
    <lineage>
        <taxon>Bacteria</taxon>
        <taxon>Candidatus Woeseibacteriota</taxon>
    </lineage>
</organism>
<dbReference type="PANTHER" id="PTHR36460">
    <property type="entry name" value="UPF0132 DOMAIN PROTEIN (AFU_ORTHOLOGUE AFUA_3G10255)"/>
    <property type="match status" value="1"/>
</dbReference>
<protein>
    <recommendedName>
        <fullName evidence="8">Chloroplast import component protein (Tic20)</fullName>
    </recommendedName>
</protein>
<proteinExistence type="predicted"/>
<gene>
    <name evidence="6" type="ORF">UU42_C0024G0005</name>
</gene>
<accession>A0A0G0XT07</accession>
<evidence type="ECO:0000313" key="6">
    <source>
        <dbReference type="EMBL" id="KKR91047.1"/>
    </source>
</evidence>
<sequence>MAVKASTSLSPNIASTLCYIPVVGFVAAIVFLIVEKNTTVRWNAIQSLLLGLGTFVLDLVLGMTIVLALLVPIVNIASLVVTLVLAVKAYQGSTVRLPLLGGWTDKVSKKV</sequence>
<name>A0A0G0XT07_9BACT</name>
<dbReference type="PANTHER" id="PTHR36460:SF1">
    <property type="entry name" value="UPF0132 DOMAIN PROTEIN (AFU_ORTHOLOGUE AFUA_3G10255)"/>
    <property type="match status" value="1"/>
</dbReference>
<keyword evidence="2 5" id="KW-0812">Transmembrane</keyword>
<keyword evidence="3 5" id="KW-1133">Transmembrane helix</keyword>
<comment type="subcellular location">
    <subcellularLocation>
        <location evidence="1">Membrane</location>
        <topology evidence="1">Multi-pass membrane protein</topology>
    </subcellularLocation>
</comment>
<keyword evidence="4 5" id="KW-0472">Membrane</keyword>
<feature type="transmembrane region" description="Helical" evidence="5">
    <location>
        <begin position="54"/>
        <end position="87"/>
    </location>
</feature>
<comment type="caution">
    <text evidence="6">The sequence shown here is derived from an EMBL/GenBank/DDBJ whole genome shotgun (WGS) entry which is preliminary data.</text>
</comment>
<dbReference type="AlphaFoldDB" id="A0A0G0XT07"/>
<evidence type="ECO:0008006" key="8">
    <source>
        <dbReference type="Google" id="ProtNLM"/>
    </source>
</evidence>
<evidence type="ECO:0000256" key="3">
    <source>
        <dbReference type="ARBA" id="ARBA00022989"/>
    </source>
</evidence>
<evidence type="ECO:0000256" key="2">
    <source>
        <dbReference type="ARBA" id="ARBA00022692"/>
    </source>
</evidence>